<gene>
    <name evidence="1" type="ORF">GCM10011583_73760</name>
</gene>
<reference evidence="2" key="1">
    <citation type="journal article" date="2019" name="Int. J. Syst. Evol. Microbiol.">
        <title>The Global Catalogue of Microorganisms (GCM) 10K type strain sequencing project: providing services to taxonomists for standard genome sequencing and annotation.</title>
        <authorList>
            <consortium name="The Broad Institute Genomics Platform"/>
            <consortium name="The Broad Institute Genome Sequencing Center for Infectious Disease"/>
            <person name="Wu L."/>
            <person name="Ma J."/>
        </authorList>
    </citation>
    <scope>NUCLEOTIDE SEQUENCE [LARGE SCALE GENOMIC DNA]</scope>
    <source>
        <strain evidence="2">CGMCC 4.7275</strain>
    </source>
</reference>
<comment type="caution">
    <text evidence="1">The sequence shown here is derived from an EMBL/GenBank/DDBJ whole genome shotgun (WGS) entry which is preliminary data.</text>
</comment>
<dbReference type="Proteomes" id="UP000660265">
    <property type="component" value="Unassembled WGS sequence"/>
</dbReference>
<proteinExistence type="predicted"/>
<organism evidence="1 2">
    <name type="scientific">Streptomyces camponoticapitis</name>
    <dbReference type="NCBI Taxonomy" id="1616125"/>
    <lineage>
        <taxon>Bacteria</taxon>
        <taxon>Bacillati</taxon>
        <taxon>Actinomycetota</taxon>
        <taxon>Actinomycetes</taxon>
        <taxon>Kitasatosporales</taxon>
        <taxon>Streptomycetaceae</taxon>
        <taxon>Streptomyces</taxon>
    </lineage>
</organism>
<dbReference type="RefSeq" id="WP_189111935.1">
    <property type="nucleotide sequence ID" value="NZ_BMMV01000045.1"/>
</dbReference>
<evidence type="ECO:0000313" key="1">
    <source>
        <dbReference type="EMBL" id="GGK31163.1"/>
    </source>
</evidence>
<sequence>MPTSSGLLTRLGLATSPGLAARRTESVPAHLVVFDVMVLGADSLSEWLYTGERRH</sequence>
<keyword evidence="2" id="KW-1185">Reference proteome</keyword>
<name>A0ABQ2EYU0_9ACTN</name>
<accession>A0ABQ2EYU0</accession>
<dbReference type="EMBL" id="BMMV01000045">
    <property type="protein sequence ID" value="GGK31163.1"/>
    <property type="molecule type" value="Genomic_DNA"/>
</dbReference>
<protein>
    <submittedName>
        <fullName evidence="1">Uncharacterized protein</fullName>
    </submittedName>
</protein>
<evidence type="ECO:0000313" key="2">
    <source>
        <dbReference type="Proteomes" id="UP000660265"/>
    </source>
</evidence>